<feature type="transmembrane region" description="Helical" evidence="8">
    <location>
        <begin position="327"/>
        <end position="347"/>
    </location>
</feature>
<dbReference type="PANTHER" id="PTHR23517:SF15">
    <property type="entry name" value="PROTON-DEPENDENT OLIGOPEPTIDE FAMILY TRANSPORT PROTEIN"/>
    <property type="match status" value="1"/>
</dbReference>
<dbReference type="Gene3D" id="1.20.1250.20">
    <property type="entry name" value="MFS general substrate transporter like domains"/>
    <property type="match status" value="2"/>
</dbReference>
<evidence type="ECO:0000256" key="6">
    <source>
        <dbReference type="ARBA" id="ARBA00022989"/>
    </source>
</evidence>
<feature type="transmembrane region" description="Helical" evidence="8">
    <location>
        <begin position="64"/>
        <end position="84"/>
    </location>
</feature>
<dbReference type="InterPro" id="IPR018456">
    <property type="entry name" value="PTR2_symporter_CS"/>
</dbReference>
<reference evidence="10" key="1">
    <citation type="submission" date="2018-08" db="EMBL/GenBank/DDBJ databases">
        <title>Comparative genomics of wild bee and flower associated Lactobacillus reveals potential adaptation to the bee host.</title>
        <authorList>
            <person name="Vuong H.Q."/>
            <person name="Mcfrederick Q.S."/>
        </authorList>
    </citation>
    <scope>NUCLEOTIDE SEQUENCE</scope>
    <source>
        <strain evidence="10">HV_63</strain>
    </source>
</reference>
<dbReference type="CDD" id="cd17346">
    <property type="entry name" value="MFS_DtpA_like"/>
    <property type="match status" value="1"/>
</dbReference>
<feature type="transmembrane region" description="Helical" evidence="8">
    <location>
        <begin position="359"/>
        <end position="379"/>
    </location>
</feature>
<evidence type="ECO:0000259" key="9">
    <source>
        <dbReference type="PROSITE" id="PS50850"/>
    </source>
</evidence>
<feature type="transmembrane region" description="Helical" evidence="8">
    <location>
        <begin position="96"/>
        <end position="112"/>
    </location>
</feature>
<feature type="transmembrane region" description="Helical" evidence="8">
    <location>
        <begin position="259"/>
        <end position="279"/>
    </location>
</feature>
<gene>
    <name evidence="10" type="ORF">DY130_07255</name>
</gene>
<protein>
    <submittedName>
        <fullName evidence="10">MFS transporter</fullName>
    </submittedName>
</protein>
<dbReference type="PANTHER" id="PTHR23517">
    <property type="entry name" value="RESISTANCE PROTEIN MDTM, PUTATIVE-RELATED-RELATED"/>
    <property type="match status" value="1"/>
</dbReference>
<evidence type="ECO:0000256" key="3">
    <source>
        <dbReference type="ARBA" id="ARBA00022448"/>
    </source>
</evidence>
<dbReference type="EMBL" id="QUBG01000012">
    <property type="protein sequence ID" value="TPR42785.1"/>
    <property type="molecule type" value="Genomic_DNA"/>
</dbReference>
<comment type="similarity">
    <text evidence="2">Belongs to the major facilitator superfamily. Proton-dependent oligopeptide transporter (POT/PTR) (TC 2.A.17) family.</text>
</comment>
<keyword evidence="4" id="KW-1003">Cell membrane</keyword>
<comment type="caution">
    <text evidence="10">The sequence shown here is derived from an EMBL/GenBank/DDBJ whole genome shotgun (WGS) entry which is preliminary data.</text>
</comment>
<comment type="subcellular location">
    <subcellularLocation>
        <location evidence="1">Cell membrane</location>
        <topology evidence="1">Multi-pass membrane protein</topology>
    </subcellularLocation>
</comment>
<evidence type="ECO:0000256" key="4">
    <source>
        <dbReference type="ARBA" id="ARBA00022475"/>
    </source>
</evidence>
<dbReference type="PROSITE" id="PS01022">
    <property type="entry name" value="PTR2_1"/>
    <property type="match status" value="1"/>
</dbReference>
<evidence type="ECO:0000256" key="1">
    <source>
        <dbReference type="ARBA" id="ARBA00004651"/>
    </source>
</evidence>
<dbReference type="InterPro" id="IPR000109">
    <property type="entry name" value="POT_fam"/>
</dbReference>
<dbReference type="GO" id="GO:0006857">
    <property type="term" value="P:oligopeptide transport"/>
    <property type="evidence" value="ECO:0007669"/>
    <property type="project" value="InterPro"/>
</dbReference>
<feature type="transmembrane region" description="Helical" evidence="8">
    <location>
        <begin position="443"/>
        <end position="465"/>
    </location>
</feature>
<accession>A0A9Q8IML0</accession>
<feature type="transmembrane region" description="Helical" evidence="8">
    <location>
        <begin position="385"/>
        <end position="404"/>
    </location>
</feature>
<sequence length="533" mass="60657">MLKGSDYYLKKSNDISNNQPQGLSSLITTETFERFTYYGTRSTLLFYMYYSISSGGLNLSTSTAASIFSIFGSMVYLISVFGGYISDRFLGNQSTVSLGAILIIFGQIFLSIPFFNLYLLILSLIFLTFGTGLLKPTISSMIGNLYGKNDKRQDSGFTYLMSGINLGALLSPIIIGFIGTHINFHLGFLCGAISMIVGLLIYQRGKFKYINDYNIYPSNPIEPYDIKNILIKSSICLIGVFLISLLMFELGSFNINNLITFISILIIIIPFLYFLFIFFSNKINTKEKHNLWIYLFLFISATMFWIIEEQGSTVFAMMANFNTNNNFHVNFYILEFILFLIFSIFIFKNKLNIKRLLTCLSIFVFISICMYIFLNNLYIHIPSSWFQSINPLFILIYTPLFAMMWKKFHFSSIIKFSMGIGFAGLGCLFMLIPLIFLNSIINPIWILISIGIVSIGEMLISPIGLSVTNKLAPKYFKSQMMGMSYLSYASAQAINSQIIKYYYLSPATYFTILGIFGLSIGILLICIYFFIKK</sequence>
<dbReference type="InterPro" id="IPR005279">
    <property type="entry name" value="Dipep/tripep_permease"/>
</dbReference>
<evidence type="ECO:0000313" key="10">
    <source>
        <dbReference type="EMBL" id="TPR42785.1"/>
    </source>
</evidence>
<evidence type="ECO:0000313" key="11">
    <source>
        <dbReference type="Proteomes" id="UP000784700"/>
    </source>
</evidence>
<feature type="transmembrane region" description="Helical" evidence="8">
    <location>
        <begin position="184"/>
        <end position="202"/>
    </location>
</feature>
<evidence type="ECO:0000256" key="5">
    <source>
        <dbReference type="ARBA" id="ARBA00022692"/>
    </source>
</evidence>
<dbReference type="SUPFAM" id="SSF103473">
    <property type="entry name" value="MFS general substrate transporter"/>
    <property type="match status" value="2"/>
</dbReference>
<keyword evidence="7 8" id="KW-0472">Membrane</keyword>
<dbReference type="InterPro" id="IPR050171">
    <property type="entry name" value="MFS_Transporters"/>
</dbReference>
<keyword evidence="5 8" id="KW-0812">Transmembrane</keyword>
<dbReference type="NCBIfam" id="TIGR00924">
    <property type="entry name" value="yjdL_sub1_fam"/>
    <property type="match status" value="1"/>
</dbReference>
<proteinExistence type="inferred from homology"/>
<evidence type="ECO:0000256" key="2">
    <source>
        <dbReference type="ARBA" id="ARBA00005982"/>
    </source>
</evidence>
<feature type="transmembrane region" description="Helical" evidence="8">
    <location>
        <begin position="291"/>
        <end position="307"/>
    </location>
</feature>
<feature type="domain" description="Major facilitator superfamily (MFS) profile" evidence="9">
    <location>
        <begin position="1"/>
        <end position="206"/>
    </location>
</feature>
<evidence type="ECO:0000256" key="8">
    <source>
        <dbReference type="SAM" id="Phobius"/>
    </source>
</evidence>
<dbReference type="InterPro" id="IPR020846">
    <property type="entry name" value="MFS_dom"/>
</dbReference>
<feature type="transmembrane region" description="Helical" evidence="8">
    <location>
        <begin position="416"/>
        <end position="437"/>
    </location>
</feature>
<feature type="transmembrane region" description="Helical" evidence="8">
    <location>
        <begin position="229"/>
        <end position="247"/>
    </location>
</feature>
<feature type="transmembrane region" description="Helical" evidence="8">
    <location>
        <begin position="485"/>
        <end position="503"/>
    </location>
</feature>
<feature type="transmembrane region" description="Helical" evidence="8">
    <location>
        <begin position="509"/>
        <end position="531"/>
    </location>
</feature>
<dbReference type="Proteomes" id="UP000784700">
    <property type="component" value="Unassembled WGS sequence"/>
</dbReference>
<evidence type="ECO:0000256" key="7">
    <source>
        <dbReference type="ARBA" id="ARBA00023136"/>
    </source>
</evidence>
<dbReference type="GO" id="GO:0005886">
    <property type="term" value="C:plasma membrane"/>
    <property type="evidence" value="ECO:0007669"/>
    <property type="project" value="UniProtKB-SubCell"/>
</dbReference>
<feature type="transmembrane region" description="Helical" evidence="8">
    <location>
        <begin position="118"/>
        <end position="136"/>
    </location>
</feature>
<dbReference type="GO" id="GO:1904680">
    <property type="term" value="F:peptide transmembrane transporter activity"/>
    <property type="evidence" value="ECO:0007669"/>
    <property type="project" value="InterPro"/>
</dbReference>
<keyword evidence="6 8" id="KW-1133">Transmembrane helix</keyword>
<dbReference type="InterPro" id="IPR036259">
    <property type="entry name" value="MFS_trans_sf"/>
</dbReference>
<organism evidence="10 11">
    <name type="scientific">Apilactobacillus micheneri</name>
    <dbReference type="NCBI Taxonomy" id="1899430"/>
    <lineage>
        <taxon>Bacteria</taxon>
        <taxon>Bacillati</taxon>
        <taxon>Bacillota</taxon>
        <taxon>Bacilli</taxon>
        <taxon>Lactobacillales</taxon>
        <taxon>Lactobacillaceae</taxon>
        <taxon>Apilactobacillus</taxon>
    </lineage>
</organism>
<feature type="transmembrane region" description="Helical" evidence="8">
    <location>
        <begin position="157"/>
        <end position="178"/>
    </location>
</feature>
<name>A0A9Q8IML0_9LACO</name>
<dbReference type="AlphaFoldDB" id="A0A9Q8IML0"/>
<dbReference type="PROSITE" id="PS50850">
    <property type="entry name" value="MFS"/>
    <property type="match status" value="1"/>
</dbReference>
<keyword evidence="3" id="KW-0813">Transport</keyword>
<dbReference type="Pfam" id="PF00854">
    <property type="entry name" value="PTR2"/>
    <property type="match status" value="2"/>
</dbReference>